<evidence type="ECO:0000256" key="2">
    <source>
        <dbReference type="ARBA" id="ARBA00022629"/>
    </source>
</evidence>
<dbReference type="GO" id="GO:0016301">
    <property type="term" value="F:kinase activity"/>
    <property type="evidence" value="ECO:0007669"/>
    <property type="project" value="UniProtKB-KW"/>
</dbReference>
<dbReference type="KEGG" id="sapp:SAC06_09960"/>
<dbReference type="RefSeq" id="WP_350258148.1">
    <property type="nucleotide sequence ID" value="NZ_CP138335.1"/>
</dbReference>
<dbReference type="Gene3D" id="3.30.420.40">
    <property type="match status" value="2"/>
</dbReference>
<keyword evidence="2" id="KW-0859">Xylose metabolism</keyword>
<evidence type="ECO:0000259" key="6">
    <source>
        <dbReference type="Pfam" id="PF02782"/>
    </source>
</evidence>
<evidence type="ECO:0000256" key="1">
    <source>
        <dbReference type="ARBA" id="ARBA00009156"/>
    </source>
</evidence>
<dbReference type="InterPro" id="IPR018485">
    <property type="entry name" value="FGGY_C"/>
</dbReference>
<sequence length="534" mass="56774">MTSQQSEAGHAAIAQGRTALGIELGSTRIKAVLIDEAGVPLATGGYGWNNTLVDGLWTYPWDSVWEGLRGAYADLVADVRQRYDLELTTVGSLAISAMMHGYVPLDEAGEPVAGFRTWRNTNTAAASTELSELFQVNIPHRWSIAHLYQAVLDGEDHLSRLAHITTLSGLVHLRLSGQFVLGVGDASGMFPIDSEAGDYDRTRLAQFAEVAGARGWNWDVDQLLPRVLVAGQEAGRLTEEGAALLDPTGKLQPGIVMAPPEGDAGTGMVATNALAPRTGNVSAGTSIFAMVVLERTMAGYFPEIDPVTTPEGLAVAMVHSNNGTSELDQWVGVFAEFARSAGQELELGQVYQILYQQALTGAPDAGGLLAYNLLSGEPIVNLEEGRPLYVRSRGESLTLANFIRAQLLSVFGTLRLGMEILADQGVEVELLRAHGGLFKTAGVAQRLMAGALQAEVEVGSGAGEGGAWGAALLALYRAQGEGKLLRDFVAERIFADAEAVRVAPDPDDVAGFEQFMDRYRRGLPVVAAAVDCVD</sequence>
<dbReference type="AlphaFoldDB" id="A0AAU7V9C5"/>
<name>A0AAU7V9C5_9ACTO</name>
<keyword evidence="4 7" id="KW-0418">Kinase</keyword>
<dbReference type="InterPro" id="IPR050406">
    <property type="entry name" value="FGGY_Carb_Kinase"/>
</dbReference>
<keyword evidence="2" id="KW-0119">Carbohydrate metabolism</keyword>
<dbReference type="CDD" id="cd07809">
    <property type="entry name" value="ASKHA_NBD_FGGY_BaXK-like"/>
    <property type="match status" value="1"/>
</dbReference>
<dbReference type="PANTHER" id="PTHR43095">
    <property type="entry name" value="SUGAR KINASE"/>
    <property type="match status" value="1"/>
</dbReference>
<evidence type="ECO:0000313" key="7">
    <source>
        <dbReference type="EMBL" id="XBW07948.1"/>
    </source>
</evidence>
<dbReference type="GO" id="GO:0042732">
    <property type="term" value="P:D-xylose metabolic process"/>
    <property type="evidence" value="ECO:0007669"/>
    <property type="project" value="UniProtKB-KW"/>
</dbReference>
<reference evidence="7" key="1">
    <citation type="submission" date="2023-11" db="EMBL/GenBank/DDBJ databases">
        <title>Scrofimicrobium hongkongense sp. nov., isolated from a patient with peritonitis.</title>
        <authorList>
            <person name="Lao H.Y."/>
            <person name="Wong A.Y.P."/>
            <person name="Ng T.L."/>
            <person name="Wong R.Y.L."/>
            <person name="Yau M.C.Y."/>
            <person name="Lam J.Y.W."/>
            <person name="Siu G.K.H."/>
        </authorList>
    </citation>
    <scope>NUCLEOTIDE SEQUENCE</scope>
    <source>
        <strain evidence="7">R131</strain>
    </source>
</reference>
<feature type="domain" description="Carbohydrate kinase FGGY C-terminal" evidence="6">
    <location>
        <begin position="280"/>
        <end position="477"/>
    </location>
</feature>
<gene>
    <name evidence="7" type="ORF">SAC06_09960</name>
</gene>
<proteinExistence type="inferred from homology"/>
<dbReference type="PANTHER" id="PTHR43095:SF5">
    <property type="entry name" value="XYLULOSE KINASE"/>
    <property type="match status" value="1"/>
</dbReference>
<protein>
    <submittedName>
        <fullName evidence="7">FGGY-family carbohydrate kinase</fullName>
    </submittedName>
</protein>
<dbReference type="EMBL" id="CP138335">
    <property type="protein sequence ID" value="XBW07948.1"/>
    <property type="molecule type" value="Genomic_DNA"/>
</dbReference>
<feature type="domain" description="Carbohydrate kinase FGGY N-terminal" evidence="5">
    <location>
        <begin position="19"/>
        <end position="244"/>
    </location>
</feature>
<organism evidence="7">
    <name type="scientific">Scrofimicrobium appendicitidis</name>
    <dbReference type="NCBI Taxonomy" id="3079930"/>
    <lineage>
        <taxon>Bacteria</taxon>
        <taxon>Bacillati</taxon>
        <taxon>Actinomycetota</taxon>
        <taxon>Actinomycetes</taxon>
        <taxon>Actinomycetales</taxon>
        <taxon>Actinomycetaceae</taxon>
        <taxon>Scrofimicrobium</taxon>
    </lineage>
</organism>
<comment type="similarity">
    <text evidence="1">Belongs to the FGGY kinase family.</text>
</comment>
<evidence type="ECO:0000256" key="3">
    <source>
        <dbReference type="ARBA" id="ARBA00022679"/>
    </source>
</evidence>
<dbReference type="InterPro" id="IPR043129">
    <property type="entry name" value="ATPase_NBD"/>
</dbReference>
<evidence type="ECO:0000259" key="5">
    <source>
        <dbReference type="Pfam" id="PF00370"/>
    </source>
</evidence>
<dbReference type="Pfam" id="PF02782">
    <property type="entry name" value="FGGY_C"/>
    <property type="match status" value="1"/>
</dbReference>
<accession>A0AAU7V9C5</accession>
<dbReference type="SUPFAM" id="SSF53067">
    <property type="entry name" value="Actin-like ATPase domain"/>
    <property type="match status" value="2"/>
</dbReference>
<dbReference type="InterPro" id="IPR018484">
    <property type="entry name" value="FGGY_N"/>
</dbReference>
<keyword evidence="3" id="KW-0808">Transferase</keyword>
<dbReference type="Pfam" id="PF00370">
    <property type="entry name" value="FGGY_N"/>
    <property type="match status" value="1"/>
</dbReference>
<evidence type="ECO:0000256" key="4">
    <source>
        <dbReference type="ARBA" id="ARBA00022777"/>
    </source>
</evidence>